<accession>A0A6J5LWX8</accession>
<organism evidence="1">
    <name type="scientific">uncultured Caudovirales phage</name>
    <dbReference type="NCBI Taxonomy" id="2100421"/>
    <lineage>
        <taxon>Viruses</taxon>
        <taxon>Duplodnaviria</taxon>
        <taxon>Heunggongvirae</taxon>
        <taxon>Uroviricota</taxon>
        <taxon>Caudoviricetes</taxon>
        <taxon>Peduoviridae</taxon>
        <taxon>Maltschvirus</taxon>
        <taxon>Maltschvirus maltsch</taxon>
    </lineage>
</organism>
<sequence>MASPTFGSYTLPGAIQTTTDDVAAELSTWKPSGKPGQGSVDSLLSAKRVSIQGIVKYGSLALRDAGWEAIKAGLPVGPQRALVVSSATPARYFEARVEQLTRSLNPQFPFRLVYDATFFVGSGVAVASSLTTQTLTTSGGTVSSVGGTEPALPTIEISLSTAGSIVITNTTTNEAISLTATATGTIFLDSAAETITRGGNDVSSEWTAGQFLSFAAGVANTLSIATSGGAVVSGLAISYRARWR</sequence>
<dbReference type="EMBL" id="LR796357">
    <property type="protein sequence ID" value="CAB4138995.1"/>
    <property type="molecule type" value="Genomic_DNA"/>
</dbReference>
<gene>
    <name evidence="1" type="ORF">UFOVP349_4</name>
</gene>
<evidence type="ECO:0000313" key="1">
    <source>
        <dbReference type="EMBL" id="CAB4138995.1"/>
    </source>
</evidence>
<protein>
    <submittedName>
        <fullName evidence="1">Uncharacterized protein</fullName>
    </submittedName>
</protein>
<reference evidence="1" key="1">
    <citation type="submission" date="2020-04" db="EMBL/GenBank/DDBJ databases">
        <authorList>
            <person name="Chiriac C."/>
            <person name="Salcher M."/>
            <person name="Ghai R."/>
            <person name="Kavagutti S V."/>
        </authorList>
    </citation>
    <scope>NUCLEOTIDE SEQUENCE</scope>
</reference>
<proteinExistence type="predicted"/>
<name>A0A6J5LWX8_9CAUD</name>